<gene>
    <name evidence="2" type="ORF">SEMRO_125_G060330.1</name>
</gene>
<comment type="caution">
    <text evidence="2">The sequence shown here is derived from an EMBL/GenBank/DDBJ whole genome shotgun (WGS) entry which is preliminary data.</text>
</comment>
<organism evidence="2 3">
    <name type="scientific">Seminavis robusta</name>
    <dbReference type="NCBI Taxonomy" id="568900"/>
    <lineage>
        <taxon>Eukaryota</taxon>
        <taxon>Sar</taxon>
        <taxon>Stramenopiles</taxon>
        <taxon>Ochrophyta</taxon>
        <taxon>Bacillariophyta</taxon>
        <taxon>Bacillariophyceae</taxon>
        <taxon>Bacillariophycidae</taxon>
        <taxon>Naviculales</taxon>
        <taxon>Naviculaceae</taxon>
        <taxon>Seminavis</taxon>
    </lineage>
</organism>
<dbReference type="PANTHER" id="PTHR39444:SF3">
    <property type="entry name" value="SITE-SPECIFIC DNA-METHYLTRANSFERASE (ADENINE-SPECIFIC)"/>
    <property type="match status" value="1"/>
</dbReference>
<dbReference type="Proteomes" id="UP001153069">
    <property type="component" value="Unassembled WGS sequence"/>
</dbReference>
<reference evidence="2" key="1">
    <citation type="submission" date="2020-06" db="EMBL/GenBank/DDBJ databases">
        <authorList>
            <consortium name="Plant Systems Biology data submission"/>
        </authorList>
    </citation>
    <scope>NUCLEOTIDE SEQUENCE</scope>
    <source>
        <strain evidence="2">D6</strain>
    </source>
</reference>
<dbReference type="PANTHER" id="PTHR39444">
    <property type="entry name" value="SITE-SPECIFIC DNA-METHYLTRANSFERASE (ADENINE-SPECIFIC)"/>
    <property type="match status" value="1"/>
</dbReference>
<evidence type="ECO:0000313" key="2">
    <source>
        <dbReference type="EMBL" id="CAB9502040.1"/>
    </source>
</evidence>
<dbReference type="AlphaFoldDB" id="A0A9N8DK75"/>
<dbReference type="OrthoDB" id="203687at2759"/>
<sequence length="400" mass="45839">MPKKEVSSNHGEDGLSSQDNKKKKRKKKHKKRKKENIKEEEATNDNSIPPSKRQKTEHRNAQPGGTAKKASKLGLSSPVPGLRSNGKEVPSSGTHKKKRKKKKDRRVKHKPKVNGPDGTETAKSEADLPRDDEAVQEPKHGSDPDATTASFPYPTEPDDHCESPLIAYAHIQPLLLQLQSSMLTSKSKSNNNNNNNNNNKHIKIYDPYYCNGAVIENLASLGFPSVHNRKEDCYQVWSSDDHSSYPEFDVLCTNPPYSADHMEKLIQHLTSQKMKGKPWFLLMPDFVHKKDYFLSQMKQHNMLPFYLVPKKRYVYLPPKSFREAKKSDVHKKSSPFHSMWYIWGGNKQQNERLIQHYFTNQCTVLVEPGNDETARTPLQQVVDLARSKSGLRDLRRKHQK</sequence>
<keyword evidence="3" id="KW-1185">Reference proteome</keyword>
<name>A0A9N8DK75_9STRA</name>
<accession>A0A9N8DK75</accession>
<proteinExistence type="predicted"/>
<protein>
    <submittedName>
        <fullName evidence="2">Uncharacterized protein</fullName>
    </submittedName>
</protein>
<feature type="region of interest" description="Disordered" evidence="1">
    <location>
        <begin position="1"/>
        <end position="158"/>
    </location>
</feature>
<feature type="compositionally biased region" description="Basic residues" evidence="1">
    <location>
        <begin position="21"/>
        <end position="35"/>
    </location>
</feature>
<feature type="compositionally biased region" description="Basic and acidic residues" evidence="1">
    <location>
        <begin position="120"/>
        <end position="143"/>
    </location>
</feature>
<evidence type="ECO:0000313" key="3">
    <source>
        <dbReference type="Proteomes" id="UP001153069"/>
    </source>
</evidence>
<dbReference type="EMBL" id="CAICTM010000124">
    <property type="protein sequence ID" value="CAB9502040.1"/>
    <property type="molecule type" value="Genomic_DNA"/>
</dbReference>
<evidence type="ECO:0000256" key="1">
    <source>
        <dbReference type="SAM" id="MobiDB-lite"/>
    </source>
</evidence>
<feature type="compositionally biased region" description="Basic and acidic residues" evidence="1">
    <location>
        <begin position="1"/>
        <end position="13"/>
    </location>
</feature>
<feature type="compositionally biased region" description="Basic residues" evidence="1">
    <location>
        <begin position="94"/>
        <end position="112"/>
    </location>
</feature>